<keyword evidence="1" id="KW-0472">Membrane</keyword>
<feature type="transmembrane region" description="Helical" evidence="1">
    <location>
        <begin position="46"/>
        <end position="69"/>
    </location>
</feature>
<keyword evidence="1" id="KW-1133">Transmembrane helix</keyword>
<keyword evidence="1" id="KW-0812">Transmembrane</keyword>
<proteinExistence type="predicted"/>
<evidence type="ECO:0000313" key="2">
    <source>
        <dbReference type="EMBL" id="QDO99508.1"/>
    </source>
</evidence>
<gene>
    <name evidence="2" type="ORF">FNB15_20540</name>
</gene>
<dbReference type="OrthoDB" id="7284976at2"/>
<dbReference type="Proteomes" id="UP000317496">
    <property type="component" value="Chromosome"/>
</dbReference>
<dbReference type="AlphaFoldDB" id="A0A516H6W4"/>
<protein>
    <submittedName>
        <fullName evidence="2">Uncharacterized protein</fullName>
    </submittedName>
</protein>
<keyword evidence="3" id="KW-1185">Reference proteome</keyword>
<evidence type="ECO:0000256" key="1">
    <source>
        <dbReference type="SAM" id="Phobius"/>
    </source>
</evidence>
<organism evidence="2 3">
    <name type="scientific">Ferrovibrio terrae</name>
    <dbReference type="NCBI Taxonomy" id="2594003"/>
    <lineage>
        <taxon>Bacteria</taxon>
        <taxon>Pseudomonadati</taxon>
        <taxon>Pseudomonadota</taxon>
        <taxon>Alphaproteobacteria</taxon>
        <taxon>Rhodospirillales</taxon>
        <taxon>Rhodospirillaceae</taxon>
        <taxon>Ferrovibrio</taxon>
    </lineage>
</organism>
<evidence type="ECO:0000313" key="3">
    <source>
        <dbReference type="Proteomes" id="UP000317496"/>
    </source>
</evidence>
<name>A0A516H6W4_9PROT</name>
<sequence length="99" mass="10730">MTPQTIFVGILGVTLLNGFISPMVPLVFIMAPVWLPEFVPPTRIVLLYGTSLIVSVTTLMLSAVPAGIFERLTGREETDQTSMFIWLGAAILLTLPGLL</sequence>
<dbReference type="RefSeq" id="WP_144258504.1">
    <property type="nucleotide sequence ID" value="NZ_CP041636.1"/>
</dbReference>
<accession>A0A516H6W4</accession>
<dbReference type="KEGG" id="fer:FNB15_20540"/>
<dbReference type="EMBL" id="CP041636">
    <property type="protein sequence ID" value="QDO99508.1"/>
    <property type="molecule type" value="Genomic_DNA"/>
</dbReference>
<feature type="transmembrane region" description="Helical" evidence="1">
    <location>
        <begin position="7"/>
        <end position="34"/>
    </location>
</feature>
<reference evidence="2 3" key="1">
    <citation type="submission" date="2019-07" db="EMBL/GenBank/DDBJ databases">
        <title>Genome sequencing for Ferrovibrio sp. K5.</title>
        <authorList>
            <person name="Park S.-J."/>
        </authorList>
    </citation>
    <scope>NUCLEOTIDE SEQUENCE [LARGE SCALE GENOMIC DNA]</scope>
    <source>
        <strain evidence="2 3">K5</strain>
    </source>
</reference>